<dbReference type="InterPro" id="IPR009057">
    <property type="entry name" value="Homeodomain-like_sf"/>
</dbReference>
<gene>
    <name evidence="6" type="ORF">GCM10023196_088160</name>
</gene>
<keyword evidence="2" id="KW-0067">ATP-binding</keyword>
<dbReference type="InterPro" id="IPR027417">
    <property type="entry name" value="P-loop_NTPase"/>
</dbReference>
<dbReference type="EMBL" id="BAABHK010000018">
    <property type="protein sequence ID" value="GAA4636833.1"/>
    <property type="molecule type" value="Genomic_DNA"/>
</dbReference>
<evidence type="ECO:0000259" key="5">
    <source>
        <dbReference type="PROSITE" id="PS50045"/>
    </source>
</evidence>
<keyword evidence="4" id="KW-0804">Transcription</keyword>
<proteinExistence type="predicted"/>
<dbReference type="PROSITE" id="PS50045">
    <property type="entry name" value="SIGMA54_INTERACT_4"/>
    <property type="match status" value="1"/>
</dbReference>
<dbReference type="InterPro" id="IPR058031">
    <property type="entry name" value="AAA_lid_NorR"/>
</dbReference>
<dbReference type="PRINTS" id="PR01590">
    <property type="entry name" value="HTHFIS"/>
</dbReference>
<dbReference type="InterPro" id="IPR029016">
    <property type="entry name" value="GAF-like_dom_sf"/>
</dbReference>
<keyword evidence="3" id="KW-0805">Transcription regulation</keyword>
<dbReference type="RefSeq" id="WP_345439801.1">
    <property type="nucleotide sequence ID" value="NZ_BAABHK010000018.1"/>
</dbReference>
<reference evidence="7" key="1">
    <citation type="journal article" date="2019" name="Int. J. Syst. Evol. Microbiol.">
        <title>The Global Catalogue of Microorganisms (GCM) 10K type strain sequencing project: providing services to taxonomists for standard genome sequencing and annotation.</title>
        <authorList>
            <consortium name="The Broad Institute Genomics Platform"/>
            <consortium name="The Broad Institute Genome Sequencing Center for Infectious Disease"/>
            <person name="Wu L."/>
            <person name="Ma J."/>
        </authorList>
    </citation>
    <scope>NUCLEOTIDE SEQUENCE [LARGE SCALE GENOMIC DNA]</scope>
    <source>
        <strain evidence="7">JCM 17939</strain>
    </source>
</reference>
<evidence type="ECO:0000256" key="3">
    <source>
        <dbReference type="ARBA" id="ARBA00023015"/>
    </source>
</evidence>
<dbReference type="SUPFAM" id="SSF52540">
    <property type="entry name" value="P-loop containing nucleoside triphosphate hydrolases"/>
    <property type="match status" value="1"/>
</dbReference>
<dbReference type="InterPro" id="IPR002197">
    <property type="entry name" value="HTH_Fis"/>
</dbReference>
<feature type="domain" description="Sigma-54 factor interaction" evidence="5">
    <location>
        <begin position="320"/>
        <end position="515"/>
    </location>
</feature>
<keyword evidence="1" id="KW-0547">Nucleotide-binding</keyword>
<dbReference type="SUPFAM" id="SSF46689">
    <property type="entry name" value="Homeodomain-like"/>
    <property type="match status" value="1"/>
</dbReference>
<dbReference type="PANTHER" id="PTHR32071">
    <property type="entry name" value="TRANSCRIPTIONAL REGULATORY PROTEIN"/>
    <property type="match status" value="1"/>
</dbReference>
<evidence type="ECO:0000256" key="2">
    <source>
        <dbReference type="ARBA" id="ARBA00022840"/>
    </source>
</evidence>
<dbReference type="InterPro" id="IPR002078">
    <property type="entry name" value="Sigma_54_int"/>
</dbReference>
<dbReference type="Pfam" id="PF02954">
    <property type="entry name" value="HTH_8"/>
    <property type="match status" value="1"/>
</dbReference>
<dbReference type="Gene3D" id="3.40.50.300">
    <property type="entry name" value="P-loop containing nucleotide triphosphate hydrolases"/>
    <property type="match status" value="1"/>
</dbReference>
<dbReference type="Gene3D" id="1.10.10.60">
    <property type="entry name" value="Homeodomain-like"/>
    <property type="match status" value="1"/>
</dbReference>
<dbReference type="Pfam" id="PF25601">
    <property type="entry name" value="AAA_lid_14"/>
    <property type="match status" value="1"/>
</dbReference>
<evidence type="ECO:0000313" key="6">
    <source>
        <dbReference type="EMBL" id="GAA4636833.1"/>
    </source>
</evidence>
<organism evidence="6 7">
    <name type="scientific">Actinoallomurus vinaceus</name>
    <dbReference type="NCBI Taxonomy" id="1080074"/>
    <lineage>
        <taxon>Bacteria</taxon>
        <taxon>Bacillati</taxon>
        <taxon>Actinomycetota</taxon>
        <taxon>Actinomycetes</taxon>
        <taxon>Streptosporangiales</taxon>
        <taxon>Thermomonosporaceae</taxon>
        <taxon>Actinoallomurus</taxon>
    </lineage>
</organism>
<dbReference type="Gene3D" id="1.10.8.60">
    <property type="match status" value="1"/>
</dbReference>
<evidence type="ECO:0000256" key="1">
    <source>
        <dbReference type="ARBA" id="ARBA00022741"/>
    </source>
</evidence>
<dbReference type="Gene3D" id="3.30.450.40">
    <property type="match status" value="1"/>
</dbReference>
<evidence type="ECO:0000256" key="4">
    <source>
        <dbReference type="ARBA" id="ARBA00023163"/>
    </source>
</evidence>
<sequence>MIDFSDDLCRMVAQARESFLAAEDVPQLPVRTGIVESWRRSRLSGVASDRLDPPYSDDLDTDGRLIHAAKPVLDRLEERLSGTAISLLLTDPHGRILDRRVERGSLAARLDNLRLAPGFGYGEEYVGTNGIGTAIEARQVYSVVGTEHFSERLHTMACAGAPIRDRLTGRLVGLVDLTCWVKDSNPLMAALAGGAADDIEQRLLELGSERERAMLTEFLVLSRRGGAVLTVGDDLIIANRNAATLLEPSDQTIVRDKVEQVSQAGRELVGRVTLAHGEAATLRVHPVDARTGAAGALVEIKLVPDAEPAPHPVRPPRLTVAGTSPVFRQVCTELEAHCGNRSWVLLEGEPGVGKLAVTEAVHRDCRPASPFMVVEPTDLAEDRTACLRRMTATIDSPGATVVLRYPERYPRDALPALLEWMDTAAGHQSRPWVVATTYLEAQPPADLLGRLAVTLTVPALRHRIEDVRALVPVLLRRFSRSGSVSCGPAAMRVLLRYSWPGNVAELQQALRFALTRRRIGEIQPGDLPEACQVTSRRVLTPWESLERDAIIRTLHDAHGDKAAAAELLGISRATIYRKISTYGILVDAR</sequence>
<keyword evidence="7" id="KW-1185">Reference proteome</keyword>
<name>A0ABP8UPB5_9ACTN</name>
<dbReference type="Proteomes" id="UP001501442">
    <property type="component" value="Unassembled WGS sequence"/>
</dbReference>
<comment type="caution">
    <text evidence="6">The sequence shown here is derived from an EMBL/GenBank/DDBJ whole genome shotgun (WGS) entry which is preliminary data.</text>
</comment>
<evidence type="ECO:0000313" key="7">
    <source>
        <dbReference type="Proteomes" id="UP001501442"/>
    </source>
</evidence>
<accession>A0ABP8UPB5</accession>
<dbReference type="PANTHER" id="PTHR32071:SF122">
    <property type="entry name" value="SIGMA FACTOR"/>
    <property type="match status" value="1"/>
</dbReference>
<protein>
    <submittedName>
        <fullName evidence="6">Helix-turn-helix domain-containing protein</fullName>
    </submittedName>
</protein>